<dbReference type="PIRSF" id="PIRSF001589">
    <property type="entry name" value="Asn_synthetase_glu-h"/>
    <property type="match status" value="1"/>
</dbReference>
<dbReference type="InterPro" id="IPR006426">
    <property type="entry name" value="Asn_synth_AEB"/>
</dbReference>
<evidence type="ECO:0000313" key="10">
    <source>
        <dbReference type="EMBL" id="MCQ4079067.1"/>
    </source>
</evidence>
<feature type="domain" description="Glutamine amidotransferase type-2" evidence="9">
    <location>
        <begin position="2"/>
        <end position="215"/>
    </location>
</feature>
<dbReference type="CDD" id="cd00712">
    <property type="entry name" value="AsnB"/>
    <property type="match status" value="1"/>
</dbReference>
<comment type="caution">
    <text evidence="10">The sequence shown here is derived from an EMBL/GenBank/DDBJ whole genome shotgun (WGS) entry which is preliminary data.</text>
</comment>
<evidence type="ECO:0000256" key="5">
    <source>
        <dbReference type="ARBA" id="ARBA00022840"/>
    </source>
</evidence>
<comment type="similarity">
    <text evidence="2">Belongs to the asparagine synthetase family.</text>
</comment>
<dbReference type="InterPro" id="IPR033738">
    <property type="entry name" value="AsnB_N"/>
</dbReference>
<dbReference type="Pfam" id="PF00733">
    <property type="entry name" value="Asn_synthase"/>
    <property type="match status" value="1"/>
</dbReference>
<dbReference type="EC" id="6.3.5.4" evidence="3"/>
<dbReference type="SUPFAM" id="SSF52402">
    <property type="entry name" value="Adenine nucleotide alpha hydrolases-like"/>
    <property type="match status" value="1"/>
</dbReference>
<accession>A0ABT1PN12</accession>
<dbReference type="Gene3D" id="3.60.20.10">
    <property type="entry name" value="Glutamine Phosphoribosylpyrophosphate, subunit 1, domain 1"/>
    <property type="match status" value="1"/>
</dbReference>
<evidence type="ECO:0000256" key="8">
    <source>
        <dbReference type="ARBA" id="ARBA00048741"/>
    </source>
</evidence>
<evidence type="ECO:0000256" key="6">
    <source>
        <dbReference type="ARBA" id="ARBA00022888"/>
    </source>
</evidence>
<evidence type="ECO:0000259" key="9">
    <source>
        <dbReference type="PROSITE" id="PS51278"/>
    </source>
</evidence>
<protein>
    <recommendedName>
        <fullName evidence="3">asparagine synthase (glutamine-hydrolyzing)</fullName>
        <ecNumber evidence="3">6.3.5.4</ecNumber>
    </recommendedName>
</protein>
<name>A0ABT1PN12_9ACTN</name>
<dbReference type="Pfam" id="PF13537">
    <property type="entry name" value="GATase_7"/>
    <property type="match status" value="1"/>
</dbReference>
<dbReference type="Gene3D" id="3.40.50.620">
    <property type="entry name" value="HUPs"/>
    <property type="match status" value="1"/>
</dbReference>
<evidence type="ECO:0000313" key="11">
    <source>
        <dbReference type="Proteomes" id="UP001057702"/>
    </source>
</evidence>
<dbReference type="PANTHER" id="PTHR43284">
    <property type="entry name" value="ASPARAGINE SYNTHETASE (GLUTAMINE-HYDROLYZING)"/>
    <property type="match status" value="1"/>
</dbReference>
<gene>
    <name evidence="10" type="primary">asnB</name>
    <name evidence="10" type="ORF">NGB36_00115</name>
</gene>
<dbReference type="NCBIfam" id="TIGR01536">
    <property type="entry name" value="asn_synth_AEB"/>
    <property type="match status" value="1"/>
</dbReference>
<dbReference type="GO" id="GO:0004066">
    <property type="term" value="F:asparagine synthase (glutamine-hydrolyzing) activity"/>
    <property type="evidence" value="ECO:0007669"/>
    <property type="project" value="UniProtKB-EC"/>
</dbReference>
<keyword evidence="6" id="KW-0028">Amino-acid biosynthesis</keyword>
<keyword evidence="7" id="KW-0315">Glutamine amidotransferase</keyword>
<sequence length="614" mass="68195">MCGIAGWVSFQRDLRNEQAAVDAMTETMACRGPDDRGTWVDGPAALGHRRLAIIDLPGGRQPMTVEAPGGGSVAMVYSGEAYNFTELRKELAARGHRFSTTSDTEVVLHGYLEWGEAVADRLNGMYAFAIWDSREQKLVMIRDRMGIKPFYYYPTDDGVLFGSEPKAILANPLAARTVTLDGLRELFAFVKTPGHAVWEGMREVEPGTVVTVGRSGIRTHVYWKLETQQHADDKETSIAHVRTLLDDIVRRQLVADVPRCTLLSGGLDSSAMTAIAAQQLAAEGKTVRSFAVDFVGQTENFVADDLRGTPDTPFVHAVAANSGTEHQDIVLDSDQLADPEVRSKVIRARDIPAGLGDMDASLYLLFKAIRQHSTVALSGESADEVFGGYKQFFDEDARKADTFPWLVRYAQHFGDDGNILSAAVTNSLDLGGYIRDSYAKAVSGVQRLDGESDFEYRMRVICYLHLTRFVRILLDRKDRASMAVGLEVRVPFCDHRLVEYVYNTPWALKSFDGREKSLLREATADVLPKSVYDRVKSPYPSTQDPKYALALQDNAKDLLAKPSHPVFDLVDRAWLEQAVKVDTPQIHQASRHGLERTLDLALWMDLYSPTITLA</sequence>
<evidence type="ECO:0000256" key="4">
    <source>
        <dbReference type="ARBA" id="ARBA00022741"/>
    </source>
</evidence>
<dbReference type="InterPro" id="IPR051786">
    <property type="entry name" value="ASN_synthetase/amidase"/>
</dbReference>
<dbReference type="EMBL" id="JANFNG010000001">
    <property type="protein sequence ID" value="MCQ4079067.1"/>
    <property type="molecule type" value="Genomic_DNA"/>
</dbReference>
<dbReference type="InterPro" id="IPR029055">
    <property type="entry name" value="Ntn_hydrolases_N"/>
</dbReference>
<keyword evidence="4" id="KW-0547">Nucleotide-binding</keyword>
<organism evidence="10 11">
    <name type="scientific">Streptomyces humicola</name>
    <dbReference type="NCBI Taxonomy" id="2953240"/>
    <lineage>
        <taxon>Bacteria</taxon>
        <taxon>Bacillati</taxon>
        <taxon>Actinomycetota</taxon>
        <taxon>Actinomycetes</taxon>
        <taxon>Kitasatosporales</taxon>
        <taxon>Streptomycetaceae</taxon>
        <taxon>Streptomyces</taxon>
    </lineage>
</organism>
<dbReference type="CDD" id="cd01991">
    <property type="entry name" value="Asn_synthase_B_C"/>
    <property type="match status" value="1"/>
</dbReference>
<dbReference type="InterPro" id="IPR017932">
    <property type="entry name" value="GATase_2_dom"/>
</dbReference>
<dbReference type="RefSeq" id="WP_255917922.1">
    <property type="nucleotide sequence ID" value="NZ_JANFNG010000001.1"/>
</dbReference>
<comment type="catalytic activity">
    <reaction evidence="8">
        <text>L-aspartate + L-glutamine + ATP + H2O = L-asparagine + L-glutamate + AMP + diphosphate + H(+)</text>
        <dbReference type="Rhea" id="RHEA:12228"/>
        <dbReference type="ChEBI" id="CHEBI:15377"/>
        <dbReference type="ChEBI" id="CHEBI:15378"/>
        <dbReference type="ChEBI" id="CHEBI:29985"/>
        <dbReference type="ChEBI" id="CHEBI:29991"/>
        <dbReference type="ChEBI" id="CHEBI:30616"/>
        <dbReference type="ChEBI" id="CHEBI:33019"/>
        <dbReference type="ChEBI" id="CHEBI:58048"/>
        <dbReference type="ChEBI" id="CHEBI:58359"/>
        <dbReference type="ChEBI" id="CHEBI:456215"/>
        <dbReference type="EC" id="6.3.5.4"/>
    </reaction>
</comment>
<keyword evidence="11" id="KW-1185">Reference proteome</keyword>
<evidence type="ECO:0000256" key="3">
    <source>
        <dbReference type="ARBA" id="ARBA00012737"/>
    </source>
</evidence>
<dbReference type="SUPFAM" id="SSF56235">
    <property type="entry name" value="N-terminal nucleophile aminohydrolases (Ntn hydrolases)"/>
    <property type="match status" value="1"/>
</dbReference>
<dbReference type="InterPro" id="IPR001962">
    <property type="entry name" value="Asn_synthase"/>
</dbReference>
<evidence type="ECO:0000256" key="2">
    <source>
        <dbReference type="ARBA" id="ARBA00005752"/>
    </source>
</evidence>
<keyword evidence="5" id="KW-0067">ATP-binding</keyword>
<keyword evidence="10" id="KW-0436">Ligase</keyword>
<evidence type="ECO:0000256" key="7">
    <source>
        <dbReference type="ARBA" id="ARBA00022962"/>
    </source>
</evidence>
<reference evidence="10" key="1">
    <citation type="submission" date="2022-06" db="EMBL/GenBank/DDBJ databases">
        <title>Draft genome sequence of Streptomyces sp. RB6PN25 isolated from peat swamp forest in Thailand.</title>
        <authorList>
            <person name="Duangmal K."/>
            <person name="Klaysubun C."/>
        </authorList>
    </citation>
    <scope>NUCLEOTIDE SEQUENCE</scope>
    <source>
        <strain evidence="10">RB6PN25</strain>
    </source>
</reference>
<dbReference type="InterPro" id="IPR014729">
    <property type="entry name" value="Rossmann-like_a/b/a_fold"/>
</dbReference>
<comment type="pathway">
    <text evidence="1">Amino-acid biosynthesis; L-asparagine biosynthesis; L-asparagine from L-aspartate (L-Gln route): step 1/1.</text>
</comment>
<dbReference type="Proteomes" id="UP001057702">
    <property type="component" value="Unassembled WGS sequence"/>
</dbReference>
<dbReference type="PANTHER" id="PTHR43284:SF1">
    <property type="entry name" value="ASPARAGINE SYNTHETASE"/>
    <property type="match status" value="1"/>
</dbReference>
<evidence type="ECO:0000256" key="1">
    <source>
        <dbReference type="ARBA" id="ARBA00005187"/>
    </source>
</evidence>
<proteinExistence type="inferred from homology"/>
<keyword evidence="6" id="KW-0061">Asparagine biosynthesis</keyword>
<dbReference type="PROSITE" id="PS51278">
    <property type="entry name" value="GATASE_TYPE_2"/>
    <property type="match status" value="1"/>
</dbReference>